<comment type="caution">
    <text evidence="1">The sequence shown here is derived from an EMBL/GenBank/DDBJ whole genome shotgun (WGS) entry which is preliminary data.</text>
</comment>
<evidence type="ECO:0000313" key="1">
    <source>
        <dbReference type="EMBL" id="KRX25176.1"/>
    </source>
</evidence>
<keyword evidence="2" id="KW-1185">Reference proteome</keyword>
<protein>
    <submittedName>
        <fullName evidence="1">Uncharacterized protein</fullName>
    </submittedName>
</protein>
<dbReference type="AlphaFoldDB" id="A0A0V0SEU5"/>
<name>A0A0V0SEU5_9BILA</name>
<proteinExistence type="predicted"/>
<dbReference type="Proteomes" id="UP000054630">
    <property type="component" value="Unassembled WGS sequence"/>
</dbReference>
<gene>
    <name evidence="1" type="ORF">T07_1085</name>
</gene>
<sequence>MPCMLLYIYGEWKLAGTSDAEDEEVSISLDYCSVHVSTMISRCVSTVPLSGFLHRHMQWNYFYELEYLSLMVVQVSLNGLKRCTKICKLCLRLCLRQSPENFNFLKYSPRLYPQATP</sequence>
<dbReference type="EMBL" id="JYDL01000013">
    <property type="protein sequence ID" value="KRX25176.1"/>
    <property type="molecule type" value="Genomic_DNA"/>
</dbReference>
<evidence type="ECO:0000313" key="2">
    <source>
        <dbReference type="Proteomes" id="UP000054630"/>
    </source>
</evidence>
<reference evidence="1 2" key="1">
    <citation type="submission" date="2015-01" db="EMBL/GenBank/DDBJ databases">
        <title>Evolution of Trichinella species and genotypes.</title>
        <authorList>
            <person name="Korhonen P.K."/>
            <person name="Edoardo P."/>
            <person name="Giuseppe L.R."/>
            <person name="Gasser R.B."/>
        </authorList>
    </citation>
    <scope>NUCLEOTIDE SEQUENCE [LARGE SCALE GENOMIC DNA]</scope>
    <source>
        <strain evidence="1">ISS37</strain>
    </source>
</reference>
<accession>A0A0V0SEU5</accession>
<organism evidence="1 2">
    <name type="scientific">Trichinella nelsoni</name>
    <dbReference type="NCBI Taxonomy" id="6336"/>
    <lineage>
        <taxon>Eukaryota</taxon>
        <taxon>Metazoa</taxon>
        <taxon>Ecdysozoa</taxon>
        <taxon>Nematoda</taxon>
        <taxon>Enoplea</taxon>
        <taxon>Dorylaimia</taxon>
        <taxon>Trichinellida</taxon>
        <taxon>Trichinellidae</taxon>
        <taxon>Trichinella</taxon>
    </lineage>
</organism>